<comment type="subcellular location">
    <subcellularLocation>
        <location evidence="1">Nucleus</location>
    </subcellularLocation>
</comment>
<dbReference type="Pfam" id="PF00929">
    <property type="entry name" value="RNase_T"/>
    <property type="match status" value="1"/>
</dbReference>
<feature type="compositionally biased region" description="Basic and acidic residues" evidence="7">
    <location>
        <begin position="224"/>
        <end position="238"/>
    </location>
</feature>
<feature type="region of interest" description="Disordered" evidence="7">
    <location>
        <begin position="74"/>
        <end position="152"/>
    </location>
</feature>
<dbReference type="SUPFAM" id="SSF53098">
    <property type="entry name" value="Ribonuclease H-like"/>
    <property type="match status" value="1"/>
</dbReference>
<comment type="similarity">
    <text evidence="2">Belongs to the REXO1/REXO3 family.</text>
</comment>
<dbReference type="Proteomes" id="UP000186955">
    <property type="component" value="Unassembled WGS sequence"/>
</dbReference>
<evidence type="ECO:0000259" key="8">
    <source>
        <dbReference type="SMART" id="SM00479"/>
    </source>
</evidence>
<evidence type="ECO:0000256" key="1">
    <source>
        <dbReference type="ARBA" id="ARBA00004123"/>
    </source>
</evidence>
<reference evidence="9 10" key="1">
    <citation type="submission" date="2016-10" db="EMBL/GenBank/DDBJ databases">
        <title>Genome sequence of the ascomycete fungus Penicillium subrubescens.</title>
        <authorList>
            <person name="De Vries R.P."/>
            <person name="Peng M."/>
            <person name="Dilokpimol A."/>
            <person name="Hilden K."/>
            <person name="Makela M.R."/>
            <person name="Grigoriev I."/>
            <person name="Riley R."/>
            <person name="Granchi Z."/>
        </authorList>
    </citation>
    <scope>NUCLEOTIDE SEQUENCE [LARGE SCALE GENOMIC DNA]</scope>
    <source>
        <strain evidence="9 10">CBS 132785</strain>
    </source>
</reference>
<dbReference type="InterPro" id="IPR013520">
    <property type="entry name" value="Ribonucl_H"/>
</dbReference>
<keyword evidence="3" id="KW-0540">Nuclease</keyword>
<name>A0A1Q5UGF7_9EURO</name>
<feature type="compositionally biased region" description="Low complexity" evidence="7">
    <location>
        <begin position="696"/>
        <end position="713"/>
    </location>
</feature>
<dbReference type="InterPro" id="IPR012337">
    <property type="entry name" value="RNaseH-like_sf"/>
</dbReference>
<dbReference type="GO" id="GO:0005634">
    <property type="term" value="C:nucleus"/>
    <property type="evidence" value="ECO:0007669"/>
    <property type="project" value="UniProtKB-SubCell"/>
</dbReference>
<gene>
    <name evidence="9" type="ORF">PENSUB_2862</name>
</gene>
<evidence type="ECO:0000256" key="4">
    <source>
        <dbReference type="ARBA" id="ARBA00022801"/>
    </source>
</evidence>
<dbReference type="InterPro" id="IPR036397">
    <property type="entry name" value="RNaseH_sf"/>
</dbReference>
<feature type="region of interest" description="Disordered" evidence="7">
    <location>
        <begin position="220"/>
        <end position="253"/>
    </location>
</feature>
<feature type="region of interest" description="Disordered" evidence="7">
    <location>
        <begin position="598"/>
        <end position="621"/>
    </location>
</feature>
<dbReference type="FunFam" id="3.30.420.10:FF:000019">
    <property type="entry name" value="RNA exonuclease NEF-sp"/>
    <property type="match status" value="1"/>
</dbReference>
<feature type="region of interest" description="Disordered" evidence="7">
    <location>
        <begin position="682"/>
        <end position="713"/>
    </location>
</feature>
<dbReference type="STRING" id="1316194.A0A1Q5UGF7"/>
<evidence type="ECO:0000256" key="7">
    <source>
        <dbReference type="SAM" id="MobiDB-lite"/>
    </source>
</evidence>
<proteinExistence type="inferred from homology"/>
<feature type="compositionally biased region" description="Polar residues" evidence="7">
    <location>
        <begin position="124"/>
        <end position="141"/>
    </location>
</feature>
<organism evidence="9 10">
    <name type="scientific">Penicillium subrubescens</name>
    <dbReference type="NCBI Taxonomy" id="1316194"/>
    <lineage>
        <taxon>Eukaryota</taxon>
        <taxon>Fungi</taxon>
        <taxon>Dikarya</taxon>
        <taxon>Ascomycota</taxon>
        <taxon>Pezizomycotina</taxon>
        <taxon>Eurotiomycetes</taxon>
        <taxon>Eurotiomycetidae</taxon>
        <taxon>Eurotiales</taxon>
        <taxon>Aspergillaceae</taxon>
        <taxon>Penicillium</taxon>
    </lineage>
</organism>
<dbReference type="SMART" id="SM00479">
    <property type="entry name" value="EXOIII"/>
    <property type="match status" value="1"/>
</dbReference>
<dbReference type="PANTHER" id="PTHR12801:SF115">
    <property type="entry name" value="FI18136P1-RELATED"/>
    <property type="match status" value="1"/>
</dbReference>
<sequence>MTWSDGDERWRSRWIRPICHLLDQSQGGTESGAQVGAQSGLLSVTLLGSLRPTFLSTRDNLLDFSAALLRCDTSSQPQQRKMGRHNKRKREDEDSDPVADTNGNGFGVADTLSRLSRPSLPPSDQTSQNTSQSPKDGQQPSSKRKRVDGEKTKYPDLTYVEGTLQSSIRISDLQGLLLYCFADGIAPQWISIKHSGHMRKVVVLMVPGIEIGMFDGTLPLGPQEAKEADTEKEAKQPEATDGTAEDEKASDFERWKQGLPPAVRSSTFNPRPLNPETLPEPLRPLGDMFPHVWPVKAPGDTKYNKVHSPLQAILLSSLPKSKESGGGKGARPARVDKGFTPKRTPITTFLSTAEDLRENEYTLHPAFFTSDEEKASQLAIRRQAEQSTEHGWVDTDVPTLEAGDVPDTEVEQGSMTAGRTVLSLDCEMCLTEGGLSELTRISMVGWDGEVVLDELVKPAKPIIDYLTRYSGITEEMLAPVTTTLADIQKRLLTILTPHTILVGHSLNSDLTALKITHPFIVDTAHIYPHPRGPPLKCSLKWLTQKYLNKEIQKGTTGHDSVEDARAVLELVKLKCEKGELWGTSDASNESIFRRLGRSTKNGKTTAPGEGRTGAVVDWGNPERGFGSQATVSIGCRDDDDVVKGIEAVVKGDESNTAIPGGGVDFTWARLRNLEMTRGWCTRMPDANNGNESTAVTSLPEETTPTTGTSTSTTYNKSLAETVSRTVSDISRIYESLPPCTLFVVYSGTGDPREVSRLQAMHRKYREEFNKRVPWDDLSVKWTDTEEQALKNACQRAREGCGFMVVK</sequence>
<keyword evidence="4" id="KW-0378">Hydrolase</keyword>
<dbReference type="CDD" id="cd06145">
    <property type="entry name" value="REX1_like"/>
    <property type="match status" value="1"/>
</dbReference>
<dbReference type="InterPro" id="IPR047021">
    <property type="entry name" value="REXO1/3/4-like"/>
</dbReference>
<dbReference type="InterPro" id="IPR034922">
    <property type="entry name" value="REX1-like_exo"/>
</dbReference>
<evidence type="ECO:0000256" key="6">
    <source>
        <dbReference type="ARBA" id="ARBA00023242"/>
    </source>
</evidence>
<evidence type="ECO:0000256" key="5">
    <source>
        <dbReference type="ARBA" id="ARBA00022839"/>
    </source>
</evidence>
<evidence type="ECO:0000313" key="9">
    <source>
        <dbReference type="EMBL" id="OKP11560.1"/>
    </source>
</evidence>
<dbReference type="AlphaFoldDB" id="A0A1Q5UGF7"/>
<dbReference type="GO" id="GO:0003676">
    <property type="term" value="F:nucleic acid binding"/>
    <property type="evidence" value="ECO:0007669"/>
    <property type="project" value="InterPro"/>
</dbReference>
<keyword evidence="10" id="KW-1185">Reference proteome</keyword>
<feature type="domain" description="Exonuclease" evidence="8">
    <location>
        <begin position="420"/>
        <end position="580"/>
    </location>
</feature>
<feature type="region of interest" description="Disordered" evidence="7">
    <location>
        <begin position="319"/>
        <end position="342"/>
    </location>
</feature>
<dbReference type="EMBL" id="MNBE01000276">
    <property type="protein sequence ID" value="OKP11560.1"/>
    <property type="molecule type" value="Genomic_DNA"/>
</dbReference>
<keyword evidence="6" id="KW-0539">Nucleus</keyword>
<dbReference type="PANTHER" id="PTHR12801">
    <property type="entry name" value="RNA EXONUCLEASE REXO1 / RECO3 FAMILY MEMBER-RELATED"/>
    <property type="match status" value="1"/>
</dbReference>
<keyword evidence="5" id="KW-0269">Exonuclease</keyword>
<dbReference type="GO" id="GO:0004527">
    <property type="term" value="F:exonuclease activity"/>
    <property type="evidence" value="ECO:0007669"/>
    <property type="project" value="UniProtKB-KW"/>
</dbReference>
<evidence type="ECO:0000313" key="10">
    <source>
        <dbReference type="Proteomes" id="UP000186955"/>
    </source>
</evidence>
<dbReference type="Gene3D" id="3.30.420.10">
    <property type="entry name" value="Ribonuclease H-like superfamily/Ribonuclease H"/>
    <property type="match status" value="1"/>
</dbReference>
<evidence type="ECO:0000256" key="3">
    <source>
        <dbReference type="ARBA" id="ARBA00022722"/>
    </source>
</evidence>
<feature type="region of interest" description="Disordered" evidence="7">
    <location>
        <begin position="259"/>
        <end position="278"/>
    </location>
</feature>
<protein>
    <recommendedName>
        <fullName evidence="8">Exonuclease domain-containing protein</fullName>
    </recommendedName>
</protein>
<accession>A0A1Q5UGF7</accession>
<evidence type="ECO:0000256" key="2">
    <source>
        <dbReference type="ARBA" id="ARBA00006357"/>
    </source>
</evidence>
<comment type="caution">
    <text evidence="9">The sequence shown here is derived from an EMBL/GenBank/DDBJ whole genome shotgun (WGS) entry which is preliminary data.</text>
</comment>